<comment type="caution">
    <text evidence="1">The sequence shown here is derived from an EMBL/GenBank/DDBJ whole genome shotgun (WGS) entry which is preliminary data.</text>
</comment>
<gene>
    <name evidence="1" type="ORF">FCALED_LOCUS16502</name>
</gene>
<keyword evidence="2" id="KW-1185">Reference proteome</keyword>
<reference evidence="1" key="1">
    <citation type="submission" date="2021-06" db="EMBL/GenBank/DDBJ databases">
        <authorList>
            <person name="Kallberg Y."/>
            <person name="Tangrot J."/>
            <person name="Rosling A."/>
        </authorList>
    </citation>
    <scope>NUCLEOTIDE SEQUENCE</scope>
    <source>
        <strain evidence="1">UK204</strain>
    </source>
</reference>
<dbReference type="EMBL" id="CAJVPQ010019598">
    <property type="protein sequence ID" value="CAG8754295.1"/>
    <property type="molecule type" value="Genomic_DNA"/>
</dbReference>
<dbReference type="AlphaFoldDB" id="A0A9N9IXK1"/>
<protein>
    <submittedName>
        <fullName evidence="1">219_t:CDS:1</fullName>
    </submittedName>
</protein>
<dbReference type="OrthoDB" id="2432329at2759"/>
<name>A0A9N9IXK1_9GLOM</name>
<sequence>GLTYVYFIKTEGIEDNDEDLQYCMTDIKRKMDNLGSTTGSNEALRCEYISTILHASLIIAKRITKKKITLEPEFEVTGDEATGRVDYAIKKVFDTLDEELICITEGKQ</sequence>
<feature type="non-terminal residue" evidence="1">
    <location>
        <position position="1"/>
    </location>
</feature>
<dbReference type="Proteomes" id="UP000789570">
    <property type="component" value="Unassembled WGS sequence"/>
</dbReference>
<evidence type="ECO:0000313" key="2">
    <source>
        <dbReference type="Proteomes" id="UP000789570"/>
    </source>
</evidence>
<accession>A0A9N9IXK1</accession>
<proteinExistence type="predicted"/>
<evidence type="ECO:0000313" key="1">
    <source>
        <dbReference type="EMBL" id="CAG8754295.1"/>
    </source>
</evidence>
<organism evidence="1 2">
    <name type="scientific">Funneliformis caledonium</name>
    <dbReference type="NCBI Taxonomy" id="1117310"/>
    <lineage>
        <taxon>Eukaryota</taxon>
        <taxon>Fungi</taxon>
        <taxon>Fungi incertae sedis</taxon>
        <taxon>Mucoromycota</taxon>
        <taxon>Glomeromycotina</taxon>
        <taxon>Glomeromycetes</taxon>
        <taxon>Glomerales</taxon>
        <taxon>Glomeraceae</taxon>
        <taxon>Funneliformis</taxon>
    </lineage>
</organism>
<feature type="non-terminal residue" evidence="1">
    <location>
        <position position="108"/>
    </location>
</feature>